<evidence type="ECO:0000313" key="1">
    <source>
        <dbReference type="EMBL" id="PSJ43445.1"/>
    </source>
</evidence>
<dbReference type="EMBL" id="PXYI01000001">
    <property type="protein sequence ID" value="PSJ43445.1"/>
    <property type="molecule type" value="Genomic_DNA"/>
</dbReference>
<comment type="caution">
    <text evidence="1">The sequence shown here is derived from an EMBL/GenBank/DDBJ whole genome shotgun (WGS) entry which is preliminary data.</text>
</comment>
<protein>
    <submittedName>
        <fullName evidence="1">Uncharacterized protein</fullName>
    </submittedName>
</protein>
<reference evidence="1 2" key="1">
    <citation type="submission" date="2018-03" db="EMBL/GenBank/DDBJ databases">
        <title>The draft genome of Sphingosinicella sp. GL-C-18.</title>
        <authorList>
            <person name="Liu L."/>
            <person name="Li L."/>
            <person name="Liang L."/>
            <person name="Zhang X."/>
            <person name="Wang T."/>
        </authorList>
    </citation>
    <scope>NUCLEOTIDE SEQUENCE [LARGE SCALE GENOMIC DNA]</scope>
    <source>
        <strain evidence="1 2">GL-C-18</strain>
    </source>
</reference>
<dbReference type="AlphaFoldDB" id="A0A2P7QZQ5"/>
<dbReference type="Proteomes" id="UP000241167">
    <property type="component" value="Unassembled WGS sequence"/>
</dbReference>
<organism evidence="1 2">
    <name type="scientific">Allosphingosinicella deserti</name>
    <dbReference type="NCBI Taxonomy" id="2116704"/>
    <lineage>
        <taxon>Bacteria</taxon>
        <taxon>Pseudomonadati</taxon>
        <taxon>Pseudomonadota</taxon>
        <taxon>Alphaproteobacteria</taxon>
        <taxon>Sphingomonadales</taxon>
        <taxon>Sphingomonadaceae</taxon>
        <taxon>Allosphingosinicella</taxon>
    </lineage>
</organism>
<gene>
    <name evidence="1" type="ORF">C7I55_03555</name>
</gene>
<keyword evidence="2" id="KW-1185">Reference proteome</keyword>
<name>A0A2P7QZQ5_9SPHN</name>
<sequence>MAICTSLIEGESREANDKRRLGLILGRAIHQIEAKNYQEAINDVALARREAEAAALTDNPYFMRSRGLAFDLVESAALVRMGRTVEARDVSLRNVAALQYSLFPLLTTPTFADLIPTMSDDEDRLLQWQSRLAPTLAQRRADRLDLARRFADSARVHDAFVEFDAEHSPELNSSLAIARAAVAHGLAGNHEAAAERAQAARTNAEARKIAGKPEDDTAEFVEMMDLYEILQTERRGDIGAARRLFAARSQWVGASLGSVMEVNRRLRQGASPEELIGGLASDSDALWRDRSNAMRAALVANDDDNKTLFALTPGLRPSSAYEALSKNVWRVDKSKLVLKLEMLDSTKTKMELLFLPLADPATAMEGYVLHAALLAKSRGHNGFVFTPLIGNNIVGASFRSGNRGEKGFPEDLFISAEDVIAKLSAVIPDPVELQQRRENR</sequence>
<evidence type="ECO:0000313" key="2">
    <source>
        <dbReference type="Proteomes" id="UP000241167"/>
    </source>
</evidence>
<proteinExistence type="predicted"/>
<accession>A0A2P7QZQ5</accession>